<organism evidence="1 2">
    <name type="scientific">Acinetobacter junii</name>
    <dbReference type="NCBI Taxonomy" id="40215"/>
    <lineage>
        <taxon>Bacteria</taxon>
        <taxon>Pseudomonadati</taxon>
        <taxon>Pseudomonadota</taxon>
        <taxon>Gammaproteobacteria</taxon>
        <taxon>Moraxellales</taxon>
        <taxon>Moraxellaceae</taxon>
        <taxon>Acinetobacter</taxon>
    </lineage>
</organism>
<dbReference type="KEGG" id="ajn:BVL33_02215"/>
<evidence type="ECO:0000313" key="2">
    <source>
        <dbReference type="Proteomes" id="UP000679388"/>
    </source>
</evidence>
<gene>
    <name evidence="1" type="ORF">H2677_00755</name>
</gene>
<proteinExistence type="predicted"/>
<name>A0A2R4UL13_ACIJU</name>
<accession>A0A2R4UL13</accession>
<evidence type="ECO:0000313" key="1">
    <source>
        <dbReference type="EMBL" id="QUY36779.1"/>
    </source>
</evidence>
<dbReference type="Pfam" id="PF03692">
    <property type="entry name" value="CxxCxxCC"/>
    <property type="match status" value="1"/>
</dbReference>
<dbReference type="Proteomes" id="UP000679388">
    <property type="component" value="Chromosome"/>
</dbReference>
<dbReference type="RefSeq" id="WP_004909895.1">
    <property type="nucleotide sequence ID" value="NZ_BBSD01000001.1"/>
</dbReference>
<protein>
    <submittedName>
        <fullName evidence="1">YkgJ family cysteine cluster protein</fullName>
    </submittedName>
</protein>
<dbReference type="OrthoDB" id="196483at2"/>
<dbReference type="InterPro" id="IPR005358">
    <property type="entry name" value="Puta_zinc/iron-chelating_dom"/>
</dbReference>
<dbReference type="GeneID" id="70091018"/>
<sequence length="121" mass="13566">MLSQIATPDACMTCGACCANYRVSFYWAEAEYIPETMVEPLTAIYSCMKGTNQSQPKCIALEGEVGTRVSCSIYHARSTTCKEVKIADEQCNKARLKYNLIPLIDIEQQDSENNEDYDQVC</sequence>
<dbReference type="AlphaFoldDB" id="A0A2R4UL13"/>
<dbReference type="EMBL" id="CP059558">
    <property type="protein sequence ID" value="QUY36779.1"/>
    <property type="molecule type" value="Genomic_DNA"/>
</dbReference>
<reference evidence="1" key="1">
    <citation type="submission" date="2020-07" db="EMBL/GenBank/DDBJ databases">
        <title>Acinetobacter junii strain YR7 chromosome and plasmid pNDM-YR7.</title>
        <authorList>
            <person name="Tang B."/>
        </authorList>
    </citation>
    <scope>NUCLEOTIDE SEQUENCE</scope>
    <source>
        <strain evidence="1">YR7</strain>
    </source>
</reference>